<protein>
    <submittedName>
        <fullName evidence="1">Uncharacterized protein</fullName>
    </submittedName>
</protein>
<reference evidence="1 2" key="1">
    <citation type="submission" date="2017-06" db="EMBL/GenBank/DDBJ databases">
        <authorList>
            <person name="Herren C.D."/>
            <person name="Smith-Caldas M."/>
            <person name="Curl A.K."/>
            <person name="Carbajal J.A."/>
            <person name="Thornton M."/>
            <person name="Klein S."/>
            <person name="Atkinson C.A."/>
            <person name="Brown D."/>
            <person name="Clarkston C."/>
            <person name="Cox V.G."/>
            <person name="Helms T.L."/>
            <person name="Johnson B.M."/>
            <person name="Mosqueda S.M."/>
            <person name="Nichols J.M."/>
            <person name="Rafter T.E."/>
            <person name="Smith J.L."/>
            <person name="Snow J.A."/>
            <person name="Trosper K.M."/>
            <person name="Waner K.N."/>
            <person name="Zych M.G."/>
            <person name="Anderson M.S."/>
            <person name="Chang A.W."/>
            <person name="Martinez A.C."/>
            <person name="Vars S.J."/>
            <person name="Wagner K.E."/>
            <person name="Wiebe P.L."/>
            <person name="Williams T."/>
            <person name="Yanez C.P."/>
            <person name="Stoner T.H."/>
            <person name="Garlena R.A."/>
            <person name="Russell D.A."/>
            <person name="Pope W.H."/>
            <person name="Jacobs-Sera D."/>
            <person name="Hatfull G.F."/>
        </authorList>
    </citation>
    <scope>NUCLEOTIDE SEQUENCE [LARGE SCALE GENOMIC DNA]</scope>
</reference>
<dbReference type="KEGG" id="vg:63209514"/>
<name>A0A291IA05_9CAUD</name>
<dbReference type="GeneID" id="63209514"/>
<dbReference type="Proteomes" id="UP000231431">
    <property type="component" value="Segment"/>
</dbReference>
<proteinExistence type="predicted"/>
<evidence type="ECO:0000313" key="2">
    <source>
        <dbReference type="Proteomes" id="UP000231431"/>
    </source>
</evidence>
<accession>A0A291IA05</accession>
<dbReference type="RefSeq" id="YP_010012954.1">
    <property type="nucleotide sequence ID" value="NC_053507.1"/>
</dbReference>
<organism evidence="1 2">
    <name type="scientific">Mycobacterium phage Finemlucis</name>
    <dbReference type="NCBI Taxonomy" id="2015844"/>
    <lineage>
        <taxon>Viruses</taxon>
        <taxon>Duplodnaviria</taxon>
        <taxon>Heunggongvirae</taxon>
        <taxon>Uroviricota</taxon>
        <taxon>Caudoviricetes</taxon>
        <taxon>Vilmaviridae</taxon>
        <taxon>Lclasvirinae</taxon>
        <taxon>Faithunavirus</taxon>
        <taxon>Faithunavirus finemlucis</taxon>
    </lineage>
</organism>
<keyword evidence="2" id="KW-1185">Reference proteome</keyword>
<dbReference type="EMBL" id="MF185728">
    <property type="protein sequence ID" value="ATG86527.1"/>
    <property type="molecule type" value="Genomic_DNA"/>
</dbReference>
<evidence type="ECO:0000313" key="1">
    <source>
        <dbReference type="EMBL" id="ATG86527.1"/>
    </source>
</evidence>
<gene>
    <name evidence="1" type="primary">126</name>
    <name evidence="1" type="ORF">SEA_FINEMLUCIS_126</name>
</gene>
<sequence>MANFGTKCDVCGVDIDLTPSEEDYLTYCPDCFKDLPDD</sequence>